<keyword evidence="2" id="KW-1185">Reference proteome</keyword>
<organism evidence="1 2">
    <name type="scientific">Domibacillus epiphyticus</name>
    <dbReference type="NCBI Taxonomy" id="1714355"/>
    <lineage>
        <taxon>Bacteria</taxon>
        <taxon>Bacillati</taxon>
        <taxon>Bacillota</taxon>
        <taxon>Bacilli</taxon>
        <taxon>Bacillales</taxon>
        <taxon>Bacillaceae</taxon>
        <taxon>Domibacillus</taxon>
    </lineage>
</organism>
<gene>
    <name evidence="1" type="ORF">BTO28_12695</name>
</gene>
<evidence type="ECO:0000313" key="2">
    <source>
        <dbReference type="Proteomes" id="UP000188613"/>
    </source>
</evidence>
<dbReference type="RefSeq" id="WP_076766835.1">
    <property type="nucleotide sequence ID" value="NZ_MSFI01000021.1"/>
</dbReference>
<dbReference type="AlphaFoldDB" id="A0A1V2A5M7"/>
<name>A0A1V2A5M7_9BACI</name>
<dbReference type="EMBL" id="MSFI01000021">
    <property type="protein sequence ID" value="OMP66319.1"/>
    <property type="molecule type" value="Genomic_DNA"/>
</dbReference>
<evidence type="ECO:0000313" key="1">
    <source>
        <dbReference type="EMBL" id="OMP66319.1"/>
    </source>
</evidence>
<comment type="caution">
    <text evidence="1">The sequence shown here is derived from an EMBL/GenBank/DDBJ whole genome shotgun (WGS) entry which is preliminary data.</text>
</comment>
<reference evidence="1 2" key="1">
    <citation type="submission" date="2016-12" db="EMBL/GenBank/DDBJ databases">
        <title>Domibacillus sp. SAB 38T whole genome sequencing.</title>
        <authorList>
            <person name="Verma A."/>
            <person name="Ojha A.K."/>
            <person name="Krishnamurthi S."/>
        </authorList>
    </citation>
    <scope>NUCLEOTIDE SEQUENCE [LARGE SCALE GENOMIC DNA]</scope>
    <source>
        <strain evidence="1 2">SAB 38</strain>
    </source>
</reference>
<sequence>MFGEEPKCTKCGKEIKGDEVVFIKMRYPKRKGMTEIKAYLKNEGSFICEDCFHQKLN</sequence>
<protein>
    <submittedName>
        <fullName evidence="1">Fe3+ hydroxamate ABC transporter substrate-binding protein</fullName>
    </submittedName>
</protein>
<proteinExistence type="predicted"/>
<dbReference type="OrthoDB" id="2353934at2"/>
<accession>A0A1V2A5M7</accession>
<dbReference type="Proteomes" id="UP000188613">
    <property type="component" value="Unassembled WGS sequence"/>
</dbReference>